<gene>
    <name evidence="1" type="ORF">DPEC_G00155080</name>
</gene>
<dbReference type="Proteomes" id="UP001157502">
    <property type="component" value="Chromosome 12"/>
</dbReference>
<protein>
    <submittedName>
        <fullName evidence="1">Uncharacterized protein</fullName>
    </submittedName>
</protein>
<evidence type="ECO:0000313" key="2">
    <source>
        <dbReference type="Proteomes" id="UP001157502"/>
    </source>
</evidence>
<reference evidence="1" key="1">
    <citation type="submission" date="2021-05" db="EMBL/GenBank/DDBJ databases">
        <authorList>
            <person name="Pan Q."/>
            <person name="Jouanno E."/>
            <person name="Zahm M."/>
            <person name="Klopp C."/>
            <person name="Cabau C."/>
            <person name="Louis A."/>
            <person name="Berthelot C."/>
            <person name="Parey E."/>
            <person name="Roest Crollius H."/>
            <person name="Montfort J."/>
            <person name="Robinson-Rechavi M."/>
            <person name="Bouchez O."/>
            <person name="Lampietro C."/>
            <person name="Lopez Roques C."/>
            <person name="Donnadieu C."/>
            <person name="Postlethwait J."/>
            <person name="Bobe J."/>
            <person name="Dillon D."/>
            <person name="Chandos A."/>
            <person name="von Hippel F."/>
            <person name="Guiguen Y."/>
        </authorList>
    </citation>
    <scope>NUCLEOTIDE SEQUENCE</scope>
    <source>
        <strain evidence="1">YG-Jan2019</strain>
    </source>
</reference>
<accession>A0ACC2GK97</accession>
<organism evidence="1 2">
    <name type="scientific">Dallia pectoralis</name>
    <name type="common">Alaska blackfish</name>
    <dbReference type="NCBI Taxonomy" id="75939"/>
    <lineage>
        <taxon>Eukaryota</taxon>
        <taxon>Metazoa</taxon>
        <taxon>Chordata</taxon>
        <taxon>Craniata</taxon>
        <taxon>Vertebrata</taxon>
        <taxon>Euteleostomi</taxon>
        <taxon>Actinopterygii</taxon>
        <taxon>Neopterygii</taxon>
        <taxon>Teleostei</taxon>
        <taxon>Protacanthopterygii</taxon>
        <taxon>Esociformes</taxon>
        <taxon>Umbridae</taxon>
        <taxon>Dallia</taxon>
    </lineage>
</organism>
<proteinExistence type="predicted"/>
<name>A0ACC2GK97_DALPE</name>
<keyword evidence="2" id="KW-1185">Reference proteome</keyword>
<dbReference type="EMBL" id="CM055739">
    <property type="protein sequence ID" value="KAJ8004081.1"/>
    <property type="molecule type" value="Genomic_DNA"/>
</dbReference>
<sequence>MNIGCWCFIYMFLLMECRVFSQERIEGFQGENVTLPCTYNETKMQVVTFFWRYNADTSVYDVIAGTIKLNSQYLQFKNRTWTVPKEWENGNFSLQLTNLTASDSGTYSCALPRAETNCVVKLSVRVRPTPKPKVDPGSSSVSFSGNKVCLFLFLFITTLFL</sequence>
<comment type="caution">
    <text evidence="1">The sequence shown here is derived from an EMBL/GenBank/DDBJ whole genome shotgun (WGS) entry which is preliminary data.</text>
</comment>
<evidence type="ECO:0000313" key="1">
    <source>
        <dbReference type="EMBL" id="KAJ8004081.1"/>
    </source>
</evidence>